<reference evidence="2" key="1">
    <citation type="submission" date="2019-11" db="EMBL/GenBank/DDBJ databases">
        <authorList>
            <person name="Feng L."/>
        </authorList>
    </citation>
    <scope>NUCLEOTIDE SEQUENCE</scope>
    <source>
        <strain evidence="2">FplautiiLFYP42</strain>
    </source>
</reference>
<evidence type="ECO:0000313" key="2">
    <source>
        <dbReference type="EMBL" id="VYT71302.1"/>
    </source>
</evidence>
<dbReference type="AlphaFoldDB" id="A0A6N2Z2B0"/>
<dbReference type="EMBL" id="CACRUB010000015">
    <property type="protein sequence ID" value="VYT71302.1"/>
    <property type="molecule type" value="Genomic_DNA"/>
</dbReference>
<name>A0A6N2Z2B0_FLAPL</name>
<proteinExistence type="predicted"/>
<organism evidence="2">
    <name type="scientific">Flavonifractor plautii</name>
    <name type="common">Fusobacterium plautii</name>
    <dbReference type="NCBI Taxonomy" id="292800"/>
    <lineage>
        <taxon>Bacteria</taxon>
        <taxon>Bacillati</taxon>
        <taxon>Bacillota</taxon>
        <taxon>Clostridia</taxon>
        <taxon>Eubacteriales</taxon>
        <taxon>Oscillospiraceae</taxon>
        <taxon>Flavonifractor</taxon>
    </lineage>
</organism>
<evidence type="ECO:0000256" key="1">
    <source>
        <dbReference type="SAM" id="MobiDB-lite"/>
    </source>
</evidence>
<gene>
    <name evidence="2" type="ORF">FPLFYP42_00318</name>
</gene>
<feature type="region of interest" description="Disordered" evidence="1">
    <location>
        <begin position="1"/>
        <end position="65"/>
    </location>
</feature>
<protein>
    <submittedName>
        <fullName evidence="2">Uncharacterized protein</fullName>
    </submittedName>
</protein>
<accession>A0A6N2Z2B0</accession>
<sequence length="65" mass="7053">MFTRFPGCLARRDPPQAGRAGGAQAGGIQFPRPQKKNGAPAGPQARWENKQSPASLGLAYFREER</sequence>